<keyword evidence="3" id="KW-1185">Reference proteome</keyword>
<dbReference type="OrthoDB" id="2804062at2759"/>
<gene>
    <name evidence="2" type="ORF">M378DRAFT_49831</name>
</gene>
<evidence type="ECO:0000259" key="1">
    <source>
        <dbReference type="Pfam" id="PF18803"/>
    </source>
</evidence>
<dbReference type="InterPro" id="IPR040521">
    <property type="entry name" value="KDZ"/>
</dbReference>
<dbReference type="AlphaFoldDB" id="A0A0C2W1Q1"/>
<evidence type="ECO:0000313" key="3">
    <source>
        <dbReference type="Proteomes" id="UP000054549"/>
    </source>
</evidence>
<feature type="non-terminal residue" evidence="2">
    <location>
        <position position="546"/>
    </location>
</feature>
<feature type="non-terminal residue" evidence="2">
    <location>
        <position position="1"/>
    </location>
</feature>
<proteinExistence type="predicted"/>
<dbReference type="STRING" id="946122.A0A0C2W1Q1"/>
<dbReference type="PANTHER" id="PTHR33104">
    <property type="entry name" value="SI:DKEY-29D5.2"/>
    <property type="match status" value="1"/>
</dbReference>
<dbReference type="EMBL" id="KN818578">
    <property type="protein sequence ID" value="KIL55027.1"/>
    <property type="molecule type" value="Genomic_DNA"/>
</dbReference>
<dbReference type="HOGENOM" id="CLU_003703_12_0_1"/>
<feature type="domain" description="CxC2-like cysteine cluster KDZ transposase-associated" evidence="1">
    <location>
        <begin position="84"/>
        <end position="187"/>
    </location>
</feature>
<dbReference type="InParanoid" id="A0A0C2W1Q1"/>
<dbReference type="Pfam" id="PF18803">
    <property type="entry name" value="CxC2"/>
    <property type="match status" value="1"/>
</dbReference>
<evidence type="ECO:0000313" key="2">
    <source>
        <dbReference type="EMBL" id="KIL55027.1"/>
    </source>
</evidence>
<organism evidence="2 3">
    <name type="scientific">Amanita muscaria (strain Koide BX008)</name>
    <dbReference type="NCBI Taxonomy" id="946122"/>
    <lineage>
        <taxon>Eukaryota</taxon>
        <taxon>Fungi</taxon>
        <taxon>Dikarya</taxon>
        <taxon>Basidiomycota</taxon>
        <taxon>Agaricomycotina</taxon>
        <taxon>Agaricomycetes</taxon>
        <taxon>Agaricomycetidae</taxon>
        <taxon>Agaricales</taxon>
        <taxon>Pluteineae</taxon>
        <taxon>Amanitaceae</taxon>
        <taxon>Amanita</taxon>
    </lineage>
</organism>
<name>A0A0C2W1Q1_AMAMK</name>
<sequence>TKLLEWLIFRQSCLDELLRQDGLVDSLDHELCISCKKLDGMYKCKDCFSGGLLCCCDCLVNAHQDHPLHRIEIWNGRFFAVVTLQSLGLRVQLGHGGAPCPLPSTGPTNFCIFDTSGIHYISVDFCDCRIIHQRTQLLRARWFPATFNRPKTAFTFDCLDTFHELTLQGKTPLYDFYHTVLHKTDNLELHKTIYRYPEFHRVFRIWRNILMLKRAGRGQDPAGAGATAQGELAVECPACPHPGRNLPEGWQLAGPLLFLYTLFLAADANFKLKGKDRGINDPELAPGWASFVEEGRYQEHIMQHVDQSEINTCQSEHDALVRAAVRCTPGYSVTGTGLCVCARHCLVRKNGVGDLQKGERYCNMDYIILSSLAGVKLPRVVITYDIGCQWSKNFWRRVEEFPDDLKLDPATSVEVGIPSWHINGHGDNCRTFCLNYMDGVGRTCGEEVETTWAQTNALGTSTREMGPGARHETLKDQWCGWNFRKIVGFRSFFLKRLKEAFAMRDKQRLIFQQFSSTFPPQTVKEWEVMVLEWRNDRSKPNPYKEP</sequence>
<accession>A0A0C2W1Q1</accession>
<dbReference type="InterPro" id="IPR041457">
    <property type="entry name" value="CxC2_KDZ-assoc"/>
</dbReference>
<dbReference type="Pfam" id="PF18758">
    <property type="entry name" value="KDZ"/>
    <property type="match status" value="1"/>
</dbReference>
<protein>
    <recommendedName>
        <fullName evidence="1">CxC2-like cysteine cluster KDZ transposase-associated domain-containing protein</fullName>
    </recommendedName>
</protein>
<dbReference type="Proteomes" id="UP000054549">
    <property type="component" value="Unassembled WGS sequence"/>
</dbReference>
<reference evidence="2 3" key="1">
    <citation type="submission" date="2014-04" db="EMBL/GenBank/DDBJ databases">
        <title>Evolutionary Origins and Diversification of the Mycorrhizal Mutualists.</title>
        <authorList>
            <consortium name="DOE Joint Genome Institute"/>
            <consortium name="Mycorrhizal Genomics Consortium"/>
            <person name="Kohler A."/>
            <person name="Kuo A."/>
            <person name="Nagy L.G."/>
            <person name="Floudas D."/>
            <person name="Copeland A."/>
            <person name="Barry K.W."/>
            <person name="Cichocki N."/>
            <person name="Veneault-Fourrey C."/>
            <person name="LaButti K."/>
            <person name="Lindquist E.A."/>
            <person name="Lipzen A."/>
            <person name="Lundell T."/>
            <person name="Morin E."/>
            <person name="Murat C."/>
            <person name="Riley R."/>
            <person name="Ohm R."/>
            <person name="Sun H."/>
            <person name="Tunlid A."/>
            <person name="Henrissat B."/>
            <person name="Grigoriev I.V."/>
            <person name="Hibbett D.S."/>
            <person name="Martin F."/>
        </authorList>
    </citation>
    <scope>NUCLEOTIDE SEQUENCE [LARGE SCALE GENOMIC DNA]</scope>
    <source>
        <strain evidence="2 3">Koide BX008</strain>
    </source>
</reference>
<dbReference type="PANTHER" id="PTHR33104:SF2">
    <property type="entry name" value="CXC3 LIKE CYSTEINE CLUSTER DOMAIN-CONTAINING PROTEIN"/>
    <property type="match status" value="1"/>
</dbReference>